<dbReference type="PANTHER" id="PTHR11319">
    <property type="entry name" value="G PROTEIN-COUPLED RECEPTOR-RELATED"/>
    <property type="match status" value="1"/>
</dbReference>
<dbReference type="SUPFAM" id="SSF51126">
    <property type="entry name" value="Pectin lyase-like"/>
    <property type="match status" value="1"/>
</dbReference>
<dbReference type="AlphaFoldDB" id="A0A532V0S2"/>
<evidence type="ECO:0000259" key="2">
    <source>
        <dbReference type="Pfam" id="PF18962"/>
    </source>
</evidence>
<evidence type="ECO:0000259" key="1">
    <source>
        <dbReference type="Pfam" id="PF13229"/>
    </source>
</evidence>
<comment type="caution">
    <text evidence="3">The sequence shown here is derived from an EMBL/GenBank/DDBJ whole genome shotgun (WGS) entry which is preliminary data.</text>
</comment>
<sequence>MIAGNTSNDYAGGISINYGGSPTIINSIITNNSATYDGGGITVEHGANPLILNTIISNNSAGDYGGGIMVRWDSSPIFKNCTISDNICYYFGGGIYSDYSEPVLENCAVVNNNGTLKGGGCYLASSQNSIFMNCVFCSNSASESAGAIYFDGSSAEVQFCNFYDNSGGDFHGSVPASLGTITGINANGDPCDDLSNIYLDPQFTDLLNLDLNLQVSSPCIDAGNPAADYYDPEDPWNLGMALFPSLGTITNDMGIYGGNGAAGALGIKPEKNDTGYPTSTALLQNYPNPFNPNTTISFELQIAGHVNLGIFDIKGCQVYELIDGFKKSGYHEIIFEATGLPSGIYFCRLESDDFTVTRKMILLK</sequence>
<dbReference type="EMBL" id="NJBN01000004">
    <property type="protein sequence ID" value="TKJ40813.1"/>
    <property type="molecule type" value="Genomic_DNA"/>
</dbReference>
<dbReference type="InterPro" id="IPR026444">
    <property type="entry name" value="Secre_tail"/>
</dbReference>
<evidence type="ECO:0008006" key="5">
    <source>
        <dbReference type="Google" id="ProtNLM"/>
    </source>
</evidence>
<gene>
    <name evidence="3" type="ORF">CEE37_07565</name>
</gene>
<dbReference type="Gene3D" id="2.160.20.10">
    <property type="entry name" value="Single-stranded right-handed beta-helix, Pectin lyase-like"/>
    <property type="match status" value="1"/>
</dbReference>
<evidence type="ECO:0000313" key="3">
    <source>
        <dbReference type="EMBL" id="TKJ40813.1"/>
    </source>
</evidence>
<dbReference type="InterPro" id="IPR011050">
    <property type="entry name" value="Pectin_lyase_fold/virulence"/>
</dbReference>
<reference evidence="3 4" key="1">
    <citation type="submission" date="2017-06" db="EMBL/GenBank/DDBJ databases">
        <title>Novel microbial phyla capable of carbon fixation and sulfur reduction in deep-sea sediments.</title>
        <authorList>
            <person name="Huang J."/>
            <person name="Baker B."/>
            <person name="Wang Y."/>
        </authorList>
    </citation>
    <scope>NUCLEOTIDE SEQUENCE [LARGE SCALE GENOMIC DNA]</scope>
    <source>
        <strain evidence="3">B3_LCP</strain>
    </source>
</reference>
<dbReference type="Proteomes" id="UP000319619">
    <property type="component" value="Unassembled WGS sequence"/>
</dbReference>
<dbReference type="NCBIfam" id="TIGR04183">
    <property type="entry name" value="Por_Secre_tail"/>
    <property type="match status" value="1"/>
</dbReference>
<accession>A0A532V0S2</accession>
<dbReference type="InterPro" id="IPR012334">
    <property type="entry name" value="Pectin_lyas_fold"/>
</dbReference>
<dbReference type="Pfam" id="PF18962">
    <property type="entry name" value="Por_Secre_tail"/>
    <property type="match status" value="1"/>
</dbReference>
<dbReference type="Pfam" id="PF13229">
    <property type="entry name" value="Beta_helix"/>
    <property type="match status" value="1"/>
</dbReference>
<organism evidence="3 4">
    <name type="scientific">candidate division LCP-89 bacterium B3_LCP</name>
    <dbReference type="NCBI Taxonomy" id="2012998"/>
    <lineage>
        <taxon>Bacteria</taxon>
        <taxon>Pseudomonadati</taxon>
        <taxon>Bacteria division LCP-89</taxon>
    </lineage>
</organism>
<dbReference type="InterPro" id="IPR039448">
    <property type="entry name" value="Beta_helix"/>
</dbReference>
<dbReference type="PANTHER" id="PTHR11319:SF35">
    <property type="entry name" value="OUTER MEMBRANE PROTEIN PMPC-RELATED"/>
    <property type="match status" value="1"/>
</dbReference>
<feature type="domain" description="Right handed beta helix" evidence="1">
    <location>
        <begin position="5"/>
        <end position="162"/>
    </location>
</feature>
<evidence type="ECO:0000313" key="4">
    <source>
        <dbReference type="Proteomes" id="UP000319619"/>
    </source>
</evidence>
<protein>
    <recommendedName>
        <fullName evidence="5">Secretion system C-terminal sorting domain-containing protein</fullName>
    </recommendedName>
</protein>
<name>A0A532V0S2_UNCL8</name>
<feature type="domain" description="Secretion system C-terminal sorting" evidence="2">
    <location>
        <begin position="286"/>
        <end position="361"/>
    </location>
</feature>
<proteinExistence type="predicted"/>